<keyword evidence="3" id="KW-1185">Reference proteome</keyword>
<dbReference type="EMBL" id="BQNB010012626">
    <property type="protein sequence ID" value="GJT05929.1"/>
    <property type="molecule type" value="Genomic_DNA"/>
</dbReference>
<accession>A0ABQ5AVA5</accession>
<dbReference type="Proteomes" id="UP001151760">
    <property type="component" value="Unassembled WGS sequence"/>
</dbReference>
<evidence type="ECO:0000313" key="3">
    <source>
        <dbReference type="Proteomes" id="UP001151760"/>
    </source>
</evidence>
<sequence>MSSDPNYEWKQLLNIDDSDLPLTPILRPCNSHAHETTTTTTTQVEETPVIITSPAGTVEVEETPVRMVLRVVGDVGEDEDFKSRVWVSVTEYVNANGGIVSGCLEDIKNFLKNGKLKQVVAIIKSCTPNAFGDLTVIVKDLSGKISGAIHHKVINEEGYGKDIIVGSALILANVLVFSPGPSMCYLNITMKNVVKVFLKDLVPGNGSGVGGSGMLMEQEEIAKLIEEEEMTDFEVARKEAKLDEEHKRQLWGFYGTI</sequence>
<proteinExistence type="predicted"/>
<name>A0ABQ5AVA5_9ASTR</name>
<organism evidence="2 3">
    <name type="scientific">Tanacetum coccineum</name>
    <dbReference type="NCBI Taxonomy" id="301880"/>
    <lineage>
        <taxon>Eukaryota</taxon>
        <taxon>Viridiplantae</taxon>
        <taxon>Streptophyta</taxon>
        <taxon>Embryophyta</taxon>
        <taxon>Tracheophyta</taxon>
        <taxon>Spermatophyta</taxon>
        <taxon>Magnoliopsida</taxon>
        <taxon>eudicotyledons</taxon>
        <taxon>Gunneridae</taxon>
        <taxon>Pentapetalae</taxon>
        <taxon>asterids</taxon>
        <taxon>campanulids</taxon>
        <taxon>Asterales</taxon>
        <taxon>Asteraceae</taxon>
        <taxon>Asteroideae</taxon>
        <taxon>Anthemideae</taxon>
        <taxon>Anthemidinae</taxon>
        <taxon>Tanacetum</taxon>
    </lineage>
</organism>
<dbReference type="InterPro" id="IPR028045">
    <property type="entry name" value="HROB"/>
</dbReference>
<feature type="domain" description="Homologous recombination OB-fold protein OB-fold" evidence="1">
    <location>
        <begin position="115"/>
        <end position="199"/>
    </location>
</feature>
<dbReference type="InterPro" id="IPR058570">
    <property type="entry name" value="HROB_OB"/>
</dbReference>
<gene>
    <name evidence="2" type="ORF">Tco_0840391</name>
</gene>
<dbReference type="Pfam" id="PF15072">
    <property type="entry name" value="HROB"/>
    <property type="match status" value="1"/>
</dbReference>
<reference evidence="2" key="1">
    <citation type="journal article" date="2022" name="Int. J. Mol. Sci.">
        <title>Draft Genome of Tanacetum Coccineum: Genomic Comparison of Closely Related Tanacetum-Family Plants.</title>
        <authorList>
            <person name="Yamashiro T."/>
            <person name="Shiraishi A."/>
            <person name="Nakayama K."/>
            <person name="Satake H."/>
        </authorList>
    </citation>
    <scope>NUCLEOTIDE SEQUENCE</scope>
</reference>
<evidence type="ECO:0000313" key="2">
    <source>
        <dbReference type="EMBL" id="GJT05929.1"/>
    </source>
</evidence>
<dbReference type="PANTHER" id="PTHR14523:SF1">
    <property type="entry name" value="HOMOLOGOUS RECOMBINATION OB-FOLD PROTEIN"/>
    <property type="match status" value="1"/>
</dbReference>
<comment type="caution">
    <text evidence="2">The sequence shown here is derived from an EMBL/GenBank/DDBJ whole genome shotgun (WGS) entry which is preliminary data.</text>
</comment>
<dbReference type="PANTHER" id="PTHR14523">
    <property type="entry name" value="UNCHARACTERIZED PROTEIN C17ORF53 HOMOLOG"/>
    <property type="match status" value="1"/>
</dbReference>
<reference evidence="2" key="2">
    <citation type="submission" date="2022-01" db="EMBL/GenBank/DDBJ databases">
        <authorList>
            <person name="Yamashiro T."/>
            <person name="Shiraishi A."/>
            <person name="Satake H."/>
            <person name="Nakayama K."/>
        </authorList>
    </citation>
    <scope>NUCLEOTIDE SEQUENCE</scope>
</reference>
<protein>
    <recommendedName>
        <fullName evidence="1">Homologous recombination OB-fold protein OB-fold domain-containing protein</fullName>
    </recommendedName>
</protein>
<evidence type="ECO:0000259" key="1">
    <source>
        <dbReference type="Pfam" id="PF15072"/>
    </source>
</evidence>